<dbReference type="PANTHER" id="PTHR33320:SF34">
    <property type="entry name" value="ZINC-RIBBON 15 DOMAIN-CONTAINING PROTEIN"/>
    <property type="match status" value="1"/>
</dbReference>
<evidence type="ECO:0008006" key="3">
    <source>
        <dbReference type="Google" id="ProtNLM"/>
    </source>
</evidence>
<comment type="caution">
    <text evidence="1">The sequence shown here is derived from an EMBL/GenBank/DDBJ whole genome shotgun (WGS) entry which is preliminary data.</text>
</comment>
<dbReference type="EMBL" id="JBEAFC010000006">
    <property type="protein sequence ID" value="KAL1552607.1"/>
    <property type="molecule type" value="Genomic_DNA"/>
</dbReference>
<evidence type="ECO:0000313" key="2">
    <source>
        <dbReference type="Proteomes" id="UP001567538"/>
    </source>
</evidence>
<name>A0ABD1H862_SALDI</name>
<dbReference type="Proteomes" id="UP001567538">
    <property type="component" value="Unassembled WGS sequence"/>
</dbReference>
<gene>
    <name evidence="1" type="ORF">AAHA92_13383</name>
</gene>
<dbReference type="PANTHER" id="PTHR33320">
    <property type="entry name" value="METHIONYL-TRNA SYNTHETASE"/>
    <property type="match status" value="1"/>
</dbReference>
<proteinExistence type="predicted"/>
<keyword evidence="2" id="KW-1185">Reference proteome</keyword>
<accession>A0ABD1H862</accession>
<dbReference type="AlphaFoldDB" id="A0ABD1H862"/>
<organism evidence="1 2">
    <name type="scientific">Salvia divinorum</name>
    <name type="common">Maria pastora</name>
    <name type="synonym">Diviner's sage</name>
    <dbReference type="NCBI Taxonomy" id="28513"/>
    <lineage>
        <taxon>Eukaryota</taxon>
        <taxon>Viridiplantae</taxon>
        <taxon>Streptophyta</taxon>
        <taxon>Embryophyta</taxon>
        <taxon>Tracheophyta</taxon>
        <taxon>Spermatophyta</taxon>
        <taxon>Magnoliopsida</taxon>
        <taxon>eudicotyledons</taxon>
        <taxon>Gunneridae</taxon>
        <taxon>Pentapetalae</taxon>
        <taxon>asterids</taxon>
        <taxon>lamiids</taxon>
        <taxon>Lamiales</taxon>
        <taxon>Lamiaceae</taxon>
        <taxon>Nepetoideae</taxon>
        <taxon>Mentheae</taxon>
        <taxon>Salviinae</taxon>
        <taxon>Salvia</taxon>
        <taxon>Salvia subgen. Calosphace</taxon>
    </lineage>
</organism>
<sequence length="68" mass="7642">MCLVCVCDEDERVVGQQAAGGACPHCGGMVQALDVQSNWRFCFVPLYFKTKRKLYCSICSRRLHSVAR</sequence>
<protein>
    <recommendedName>
        <fullName evidence="3">Methionyl-tRNA synthetase</fullName>
    </recommendedName>
</protein>
<reference evidence="1 2" key="1">
    <citation type="submission" date="2024-06" db="EMBL/GenBank/DDBJ databases">
        <title>A chromosome level genome sequence of Diviner's sage (Salvia divinorum).</title>
        <authorList>
            <person name="Ford S.A."/>
            <person name="Ro D.-K."/>
            <person name="Ness R.W."/>
            <person name="Phillips M.A."/>
        </authorList>
    </citation>
    <scope>NUCLEOTIDE SEQUENCE [LARGE SCALE GENOMIC DNA]</scope>
    <source>
        <strain evidence="1">SAF-2024a</strain>
        <tissue evidence="1">Leaf</tissue>
    </source>
</reference>
<evidence type="ECO:0000313" key="1">
    <source>
        <dbReference type="EMBL" id="KAL1552607.1"/>
    </source>
</evidence>